<reference evidence="2" key="1">
    <citation type="submission" date="2022-11" db="UniProtKB">
        <authorList>
            <consortium name="WormBaseParasite"/>
        </authorList>
    </citation>
    <scope>IDENTIFICATION</scope>
</reference>
<sequence>MHCAEEISLGSQDKHGFRHSGLKKHLATHPPINSHFKHWPKTTENSTKFQEDTCNEAQDSTQDPDPEMVPYLSLKALIFSESHKALLSSRLANNIKRARANVGPEVMKKYFENLEVTVANVKSENIHNYDETNLSEDPGRKKDKRTFRLGENCEQNSKIICVSKIINWDKNSPFAALIDIPTKTGENHPNFKKTLRKCVRNVAKT</sequence>
<dbReference type="AlphaFoldDB" id="A0A915HFS2"/>
<evidence type="ECO:0000313" key="2">
    <source>
        <dbReference type="WBParaSite" id="nRc.2.0.1.t00139-RA"/>
    </source>
</evidence>
<dbReference type="Proteomes" id="UP000887565">
    <property type="component" value="Unplaced"/>
</dbReference>
<dbReference type="WBParaSite" id="nRc.2.0.1.t00139-RA">
    <property type="protein sequence ID" value="nRc.2.0.1.t00139-RA"/>
    <property type="gene ID" value="nRc.2.0.1.g00139"/>
</dbReference>
<organism evidence="1 2">
    <name type="scientific">Romanomermis culicivorax</name>
    <name type="common">Nematode worm</name>
    <dbReference type="NCBI Taxonomy" id="13658"/>
    <lineage>
        <taxon>Eukaryota</taxon>
        <taxon>Metazoa</taxon>
        <taxon>Ecdysozoa</taxon>
        <taxon>Nematoda</taxon>
        <taxon>Enoplea</taxon>
        <taxon>Dorylaimia</taxon>
        <taxon>Mermithida</taxon>
        <taxon>Mermithoidea</taxon>
        <taxon>Mermithidae</taxon>
        <taxon>Romanomermis</taxon>
    </lineage>
</organism>
<keyword evidence="1" id="KW-1185">Reference proteome</keyword>
<name>A0A915HFS2_ROMCU</name>
<accession>A0A915HFS2</accession>
<evidence type="ECO:0000313" key="1">
    <source>
        <dbReference type="Proteomes" id="UP000887565"/>
    </source>
</evidence>
<protein>
    <submittedName>
        <fullName evidence="2">Uncharacterized protein</fullName>
    </submittedName>
</protein>
<proteinExistence type="predicted"/>